<dbReference type="AlphaFoldDB" id="S8AA62"/>
<evidence type="ECO:0000313" key="1">
    <source>
        <dbReference type="EMBL" id="EPS39850.1"/>
    </source>
</evidence>
<organism evidence="1 2">
    <name type="scientific">Dactylellina haptotyla (strain CBS 200.50)</name>
    <name type="common">Nematode-trapping fungus</name>
    <name type="synonym">Monacrosporium haptotylum</name>
    <dbReference type="NCBI Taxonomy" id="1284197"/>
    <lineage>
        <taxon>Eukaryota</taxon>
        <taxon>Fungi</taxon>
        <taxon>Dikarya</taxon>
        <taxon>Ascomycota</taxon>
        <taxon>Pezizomycotina</taxon>
        <taxon>Orbiliomycetes</taxon>
        <taxon>Orbiliales</taxon>
        <taxon>Orbiliaceae</taxon>
        <taxon>Dactylellina</taxon>
    </lineage>
</organism>
<keyword evidence="2" id="KW-1185">Reference proteome</keyword>
<sequence length="509" mass="57462">MPSKIKHNNKSIHAAVFIGSDQYDVNTAYNFFTAVKTCFSRSIIPYVYSPYDPEALVDLICTANYGDRHKSPVSPISPISPLFPRTPATPGARTTFDPASPVSQQEQPFDIPTVSETKQLLEIIRPFYRLIPPASIKLELNSYLTTTAQSLTAESKLLLFLCGQGVHPTAGTLVLGRTITNQEIFEGIDSIPLRCTVVIVNLATGCDDRKASADIFTPLNHFPGSIEDLMEFEIHNGCSNYTPERRNSGRSYRGNGNLEMDSPATTSISARSAQLQLPFGKGLYTSARVEVIRPITPQTADTELFRVRDTGNRCPVGDTLRDYRPMKLAPWSYGMKDWEAVDDTWEFLEQMIDLHIVIPKMGRVKRLRQKVKEGGRKMIGMARKKEEPFDLSVWYLEEKKFDMPDDGSATLALEGMMRRVVEQNRNDKSLEQVVNSTFLFQRRVEESLRYIERTDVRVEAFLQGCYKEGIFHFLDGSGIFVETKIVNKLMERFANDARAFWAIIIPPAS</sequence>
<dbReference type="EMBL" id="AQGS01000443">
    <property type="protein sequence ID" value="EPS39850.1"/>
    <property type="molecule type" value="Genomic_DNA"/>
</dbReference>
<dbReference type="OrthoDB" id="5413598at2759"/>
<name>S8AA62_DACHA</name>
<gene>
    <name evidence="1" type="ORF">H072_6405</name>
</gene>
<dbReference type="HOGENOM" id="CLU_535297_0_0_1"/>
<protein>
    <submittedName>
        <fullName evidence="1">Uncharacterized protein</fullName>
    </submittedName>
</protein>
<evidence type="ECO:0000313" key="2">
    <source>
        <dbReference type="Proteomes" id="UP000015100"/>
    </source>
</evidence>
<proteinExistence type="predicted"/>
<comment type="caution">
    <text evidence="1">The sequence shown here is derived from an EMBL/GenBank/DDBJ whole genome shotgun (WGS) entry which is preliminary data.</text>
</comment>
<dbReference type="OMA" id="QDIMEYI"/>
<accession>S8AA62</accession>
<reference evidence="1 2" key="1">
    <citation type="journal article" date="2013" name="PLoS Genet.">
        <title>Genomic mechanisms accounting for the adaptation to parasitism in nematode-trapping fungi.</title>
        <authorList>
            <person name="Meerupati T."/>
            <person name="Andersson K.M."/>
            <person name="Friman E."/>
            <person name="Kumar D."/>
            <person name="Tunlid A."/>
            <person name="Ahren D."/>
        </authorList>
    </citation>
    <scope>NUCLEOTIDE SEQUENCE [LARGE SCALE GENOMIC DNA]</scope>
    <source>
        <strain evidence="1 2">CBS 200.50</strain>
    </source>
</reference>
<reference evidence="2" key="2">
    <citation type="submission" date="2013-04" db="EMBL/GenBank/DDBJ databases">
        <title>Genomic mechanisms accounting for the adaptation to parasitism in nematode-trapping fungi.</title>
        <authorList>
            <person name="Ahren D.G."/>
        </authorList>
    </citation>
    <scope>NUCLEOTIDE SEQUENCE [LARGE SCALE GENOMIC DNA]</scope>
    <source>
        <strain evidence="2">CBS 200.50</strain>
    </source>
</reference>
<dbReference type="Proteomes" id="UP000015100">
    <property type="component" value="Unassembled WGS sequence"/>
</dbReference>